<dbReference type="GO" id="GO:0003924">
    <property type="term" value="F:GTPase activity"/>
    <property type="evidence" value="ECO:0007669"/>
    <property type="project" value="TreeGrafter"/>
</dbReference>
<evidence type="ECO:0000313" key="2">
    <source>
        <dbReference type="WBParaSite" id="ASIM_0000422601-mRNA-1"/>
    </source>
</evidence>
<dbReference type="InterPro" id="IPR045063">
    <property type="entry name" value="Dynamin_N"/>
</dbReference>
<dbReference type="InterPro" id="IPR022812">
    <property type="entry name" value="Dynamin"/>
</dbReference>
<dbReference type="GO" id="GO:0006897">
    <property type="term" value="P:endocytosis"/>
    <property type="evidence" value="ECO:0007669"/>
    <property type="project" value="TreeGrafter"/>
</dbReference>
<dbReference type="AlphaFoldDB" id="A0A0M3J9G1"/>
<reference evidence="2" key="1">
    <citation type="submission" date="2017-02" db="UniProtKB">
        <authorList>
            <consortium name="WormBaseParasite"/>
        </authorList>
    </citation>
    <scope>IDENTIFICATION</scope>
</reference>
<name>A0A0M3J9G1_ANISI</name>
<evidence type="ECO:0000259" key="1">
    <source>
        <dbReference type="PROSITE" id="PS51718"/>
    </source>
</evidence>
<dbReference type="Pfam" id="PF00350">
    <property type="entry name" value="Dynamin_N"/>
    <property type="match status" value="1"/>
</dbReference>
<dbReference type="GO" id="GO:0008053">
    <property type="term" value="P:mitochondrial fusion"/>
    <property type="evidence" value="ECO:0007669"/>
    <property type="project" value="TreeGrafter"/>
</dbReference>
<dbReference type="InterPro" id="IPR030381">
    <property type="entry name" value="G_DYNAMIN_dom"/>
</dbReference>
<dbReference type="GO" id="GO:0031966">
    <property type="term" value="C:mitochondrial membrane"/>
    <property type="evidence" value="ECO:0007669"/>
    <property type="project" value="TreeGrafter"/>
</dbReference>
<dbReference type="PANTHER" id="PTHR11566">
    <property type="entry name" value="DYNAMIN"/>
    <property type="match status" value="1"/>
</dbReference>
<dbReference type="GO" id="GO:0000266">
    <property type="term" value="P:mitochondrial fission"/>
    <property type="evidence" value="ECO:0007669"/>
    <property type="project" value="TreeGrafter"/>
</dbReference>
<dbReference type="WBParaSite" id="ASIM_0000422601-mRNA-1">
    <property type="protein sequence ID" value="ASIM_0000422601-mRNA-1"/>
    <property type="gene ID" value="ASIM_0000422601"/>
</dbReference>
<dbReference type="SUPFAM" id="SSF52540">
    <property type="entry name" value="P-loop containing nucleoside triphosphate hydrolases"/>
    <property type="match status" value="1"/>
</dbReference>
<accession>A0A0M3J9G1</accession>
<dbReference type="GO" id="GO:0005874">
    <property type="term" value="C:microtubule"/>
    <property type="evidence" value="ECO:0007669"/>
    <property type="project" value="TreeGrafter"/>
</dbReference>
<dbReference type="GO" id="GO:0005525">
    <property type="term" value="F:GTP binding"/>
    <property type="evidence" value="ECO:0007669"/>
    <property type="project" value="InterPro"/>
</dbReference>
<dbReference type="GO" id="GO:0048312">
    <property type="term" value="P:intracellular distribution of mitochondria"/>
    <property type="evidence" value="ECO:0007669"/>
    <property type="project" value="TreeGrafter"/>
</dbReference>
<dbReference type="PROSITE" id="PS51718">
    <property type="entry name" value="G_DYNAMIN_2"/>
    <property type="match status" value="1"/>
</dbReference>
<proteinExistence type="predicted"/>
<dbReference type="GO" id="GO:0005758">
    <property type="term" value="C:mitochondrial intermembrane space"/>
    <property type="evidence" value="ECO:0007669"/>
    <property type="project" value="TreeGrafter"/>
</dbReference>
<dbReference type="GO" id="GO:0008017">
    <property type="term" value="F:microtubule binding"/>
    <property type="evidence" value="ECO:0007669"/>
    <property type="project" value="TreeGrafter"/>
</dbReference>
<sequence length="94" mass="10315">LGKESELKQLRNEIEVRMRNSVADGKTVSNEVIALTVKGPSLPRMVLIDLPGIISTVTVDMAKDTKDDIVKICKTYMENPNAIILCIQGECLVS</sequence>
<dbReference type="GO" id="GO:0016559">
    <property type="term" value="P:peroxisome fission"/>
    <property type="evidence" value="ECO:0007669"/>
    <property type="project" value="TreeGrafter"/>
</dbReference>
<dbReference type="InterPro" id="IPR027417">
    <property type="entry name" value="P-loop_NTPase"/>
</dbReference>
<dbReference type="Gene3D" id="3.40.50.300">
    <property type="entry name" value="P-loop containing nucleotide triphosphate hydrolases"/>
    <property type="match status" value="1"/>
</dbReference>
<feature type="domain" description="Dynamin-type G" evidence="1">
    <location>
        <begin position="1"/>
        <end position="94"/>
    </location>
</feature>
<organism evidence="2">
    <name type="scientific">Anisakis simplex</name>
    <name type="common">Herring worm</name>
    <dbReference type="NCBI Taxonomy" id="6269"/>
    <lineage>
        <taxon>Eukaryota</taxon>
        <taxon>Metazoa</taxon>
        <taxon>Ecdysozoa</taxon>
        <taxon>Nematoda</taxon>
        <taxon>Chromadorea</taxon>
        <taxon>Rhabditida</taxon>
        <taxon>Spirurina</taxon>
        <taxon>Ascaridomorpha</taxon>
        <taxon>Ascaridoidea</taxon>
        <taxon>Anisakidae</taxon>
        <taxon>Anisakis</taxon>
        <taxon>Anisakis simplex complex</taxon>
    </lineage>
</organism>
<dbReference type="PANTHER" id="PTHR11566:SF67">
    <property type="entry name" value="DYNAMIN-LIKE 120 KDA PROTEIN, MITOCHONDRIAL"/>
    <property type="match status" value="1"/>
</dbReference>
<protein>
    <submittedName>
        <fullName evidence="2">Dynamin GTPase</fullName>
    </submittedName>
</protein>